<dbReference type="EMBL" id="ABEU02000009">
    <property type="protein sequence ID" value="PNR47923.1"/>
    <property type="molecule type" value="Genomic_DNA"/>
</dbReference>
<sequence>MAHLSYSPLQNEFGDDSDDDFDFDFETARRERGSSRQEYLRSYTFTRKPTTREKMKNRLERVKATAWAMVSWNCNGLPHGARWMKKKLALQRPRSLSHGGQRLPRPICTTFMPQCFLAV</sequence>
<dbReference type="Gramene" id="Pp3c9_6860V3.2">
    <property type="protein sequence ID" value="PAC:32912193.CDS.1"/>
    <property type="gene ID" value="Pp3c9_6860"/>
</dbReference>
<dbReference type="Gramene" id="Pp3c9_6860V3.1">
    <property type="protein sequence ID" value="PAC:32912192.CDS.1"/>
    <property type="gene ID" value="Pp3c9_6860"/>
</dbReference>
<protein>
    <submittedName>
        <fullName evidence="2 3">Uncharacterized protein</fullName>
    </submittedName>
</protein>
<evidence type="ECO:0000313" key="4">
    <source>
        <dbReference type="Proteomes" id="UP000006727"/>
    </source>
</evidence>
<dbReference type="AlphaFoldDB" id="A0A2K1K2C3"/>
<organism evidence="2">
    <name type="scientific">Physcomitrium patens</name>
    <name type="common">Spreading-leaved earth moss</name>
    <name type="synonym">Physcomitrella patens</name>
    <dbReference type="NCBI Taxonomy" id="3218"/>
    <lineage>
        <taxon>Eukaryota</taxon>
        <taxon>Viridiplantae</taxon>
        <taxon>Streptophyta</taxon>
        <taxon>Embryophyta</taxon>
        <taxon>Bryophyta</taxon>
        <taxon>Bryophytina</taxon>
        <taxon>Bryopsida</taxon>
        <taxon>Funariidae</taxon>
        <taxon>Funariales</taxon>
        <taxon>Funariaceae</taxon>
        <taxon>Physcomitrium</taxon>
    </lineage>
</organism>
<evidence type="ECO:0000256" key="1">
    <source>
        <dbReference type="SAM" id="MobiDB-lite"/>
    </source>
</evidence>
<evidence type="ECO:0000313" key="2">
    <source>
        <dbReference type="EMBL" id="PNR47923.1"/>
    </source>
</evidence>
<evidence type="ECO:0000313" key="3">
    <source>
        <dbReference type="EnsemblPlants" id="PAC:32912192.CDS.1"/>
    </source>
</evidence>
<reference evidence="2 4" key="1">
    <citation type="journal article" date="2008" name="Science">
        <title>The Physcomitrella genome reveals evolutionary insights into the conquest of land by plants.</title>
        <authorList>
            <person name="Rensing S."/>
            <person name="Lang D."/>
            <person name="Zimmer A."/>
            <person name="Terry A."/>
            <person name="Salamov A."/>
            <person name="Shapiro H."/>
            <person name="Nishiyama T."/>
            <person name="Perroud P.-F."/>
            <person name="Lindquist E."/>
            <person name="Kamisugi Y."/>
            <person name="Tanahashi T."/>
            <person name="Sakakibara K."/>
            <person name="Fujita T."/>
            <person name="Oishi K."/>
            <person name="Shin-I T."/>
            <person name="Kuroki Y."/>
            <person name="Toyoda A."/>
            <person name="Suzuki Y."/>
            <person name="Hashimoto A."/>
            <person name="Yamaguchi K."/>
            <person name="Sugano A."/>
            <person name="Kohara Y."/>
            <person name="Fujiyama A."/>
            <person name="Anterola A."/>
            <person name="Aoki S."/>
            <person name="Ashton N."/>
            <person name="Barbazuk W.B."/>
            <person name="Barker E."/>
            <person name="Bennetzen J."/>
            <person name="Bezanilla M."/>
            <person name="Blankenship R."/>
            <person name="Cho S.H."/>
            <person name="Dutcher S."/>
            <person name="Estelle M."/>
            <person name="Fawcett J.A."/>
            <person name="Gundlach H."/>
            <person name="Hanada K."/>
            <person name="Heyl A."/>
            <person name="Hicks K.A."/>
            <person name="Hugh J."/>
            <person name="Lohr M."/>
            <person name="Mayer K."/>
            <person name="Melkozernov A."/>
            <person name="Murata T."/>
            <person name="Nelson D."/>
            <person name="Pils B."/>
            <person name="Prigge M."/>
            <person name="Reiss B."/>
            <person name="Renner T."/>
            <person name="Rombauts S."/>
            <person name="Rushton P."/>
            <person name="Sanderfoot A."/>
            <person name="Schween G."/>
            <person name="Shiu S.-H."/>
            <person name="Stueber K."/>
            <person name="Theodoulou F.L."/>
            <person name="Tu H."/>
            <person name="Van de Peer Y."/>
            <person name="Verrier P.J."/>
            <person name="Waters E."/>
            <person name="Wood A."/>
            <person name="Yang L."/>
            <person name="Cove D."/>
            <person name="Cuming A."/>
            <person name="Hasebe M."/>
            <person name="Lucas S."/>
            <person name="Mishler D.B."/>
            <person name="Reski R."/>
            <person name="Grigoriev I."/>
            <person name="Quatrano R.S."/>
            <person name="Boore J.L."/>
        </authorList>
    </citation>
    <scope>NUCLEOTIDE SEQUENCE [LARGE SCALE GENOMIC DNA]</scope>
    <source>
        <strain evidence="3 4">cv. Gransden 2004</strain>
    </source>
</reference>
<dbReference type="InParanoid" id="A0A2K1K2C3"/>
<proteinExistence type="predicted"/>
<accession>A0A2K1K2C3</accession>
<dbReference type="EnsemblPlants" id="Pp3c9_6860V3.2">
    <property type="protein sequence ID" value="PAC:32912193.CDS.1"/>
    <property type="gene ID" value="Pp3c9_6860"/>
</dbReference>
<name>A0A2K1K2C3_PHYPA</name>
<reference evidence="2 4" key="2">
    <citation type="journal article" date="2018" name="Plant J.">
        <title>The Physcomitrella patens chromosome-scale assembly reveals moss genome structure and evolution.</title>
        <authorList>
            <person name="Lang D."/>
            <person name="Ullrich K.K."/>
            <person name="Murat F."/>
            <person name="Fuchs J."/>
            <person name="Jenkins J."/>
            <person name="Haas F.B."/>
            <person name="Piednoel M."/>
            <person name="Gundlach H."/>
            <person name="Van Bel M."/>
            <person name="Meyberg R."/>
            <person name="Vives C."/>
            <person name="Morata J."/>
            <person name="Symeonidi A."/>
            <person name="Hiss M."/>
            <person name="Muchero W."/>
            <person name="Kamisugi Y."/>
            <person name="Saleh O."/>
            <person name="Blanc G."/>
            <person name="Decker E.L."/>
            <person name="van Gessel N."/>
            <person name="Grimwood J."/>
            <person name="Hayes R.D."/>
            <person name="Graham S.W."/>
            <person name="Gunter L.E."/>
            <person name="McDaniel S.F."/>
            <person name="Hoernstein S.N.W."/>
            <person name="Larsson A."/>
            <person name="Li F.W."/>
            <person name="Perroud P.F."/>
            <person name="Phillips J."/>
            <person name="Ranjan P."/>
            <person name="Rokshar D.S."/>
            <person name="Rothfels C.J."/>
            <person name="Schneider L."/>
            <person name="Shu S."/>
            <person name="Stevenson D.W."/>
            <person name="Thummler F."/>
            <person name="Tillich M."/>
            <person name="Villarreal Aguilar J.C."/>
            <person name="Widiez T."/>
            <person name="Wong G.K."/>
            <person name="Wymore A."/>
            <person name="Zhang Y."/>
            <person name="Zimmer A.D."/>
            <person name="Quatrano R.S."/>
            <person name="Mayer K.F.X."/>
            <person name="Goodstein D."/>
            <person name="Casacuberta J.M."/>
            <person name="Vandepoele K."/>
            <person name="Reski R."/>
            <person name="Cuming A.C."/>
            <person name="Tuskan G.A."/>
            <person name="Maumus F."/>
            <person name="Salse J."/>
            <person name="Schmutz J."/>
            <person name="Rensing S.A."/>
        </authorList>
    </citation>
    <scope>NUCLEOTIDE SEQUENCE [LARGE SCALE GENOMIC DNA]</scope>
    <source>
        <strain evidence="3 4">cv. Gransden 2004</strain>
    </source>
</reference>
<keyword evidence="4" id="KW-1185">Reference proteome</keyword>
<gene>
    <name evidence="2" type="ORF">PHYPA_012396</name>
</gene>
<dbReference type="PaxDb" id="3218-PP1S220_58V6.1"/>
<dbReference type="Proteomes" id="UP000006727">
    <property type="component" value="Chromosome 9"/>
</dbReference>
<dbReference type="EnsemblPlants" id="Pp3c9_6860V3.1">
    <property type="protein sequence ID" value="PAC:32912192.CDS.1"/>
    <property type="gene ID" value="Pp3c9_6860"/>
</dbReference>
<reference evidence="3" key="3">
    <citation type="submission" date="2020-12" db="UniProtKB">
        <authorList>
            <consortium name="EnsemblPlants"/>
        </authorList>
    </citation>
    <scope>IDENTIFICATION</scope>
</reference>
<feature type="region of interest" description="Disordered" evidence="1">
    <location>
        <begin position="1"/>
        <end position="20"/>
    </location>
</feature>